<evidence type="ECO:0000313" key="2">
    <source>
        <dbReference type="EMBL" id="KAG0467821.1"/>
    </source>
</evidence>
<dbReference type="PANTHER" id="PTHR33883:SF10">
    <property type="entry name" value="WPP DOMAIN-ASSOCIATED PROTEIN"/>
    <property type="match status" value="1"/>
</dbReference>
<evidence type="ECO:0000313" key="3">
    <source>
        <dbReference type="Proteomes" id="UP000639772"/>
    </source>
</evidence>
<evidence type="ECO:0000256" key="1">
    <source>
        <dbReference type="SAM" id="Coils"/>
    </source>
</evidence>
<gene>
    <name evidence="2" type="ORF">HPP92_017149</name>
</gene>
<dbReference type="AlphaFoldDB" id="A0A835QBP8"/>
<dbReference type="PANTHER" id="PTHR33883">
    <property type="entry name" value="WPP DOMAIN-ASSOCIATED PROTEIN"/>
    <property type="match status" value="1"/>
</dbReference>
<feature type="coiled-coil region" evidence="1">
    <location>
        <begin position="42"/>
        <end position="90"/>
    </location>
</feature>
<reference evidence="2 3" key="1">
    <citation type="journal article" date="2020" name="Nat. Food">
        <title>A phased Vanilla planifolia genome enables genetic improvement of flavour and production.</title>
        <authorList>
            <person name="Hasing T."/>
            <person name="Tang H."/>
            <person name="Brym M."/>
            <person name="Khazi F."/>
            <person name="Huang T."/>
            <person name="Chambers A.H."/>
        </authorList>
    </citation>
    <scope>NUCLEOTIDE SEQUENCE [LARGE SCALE GENOMIC DNA]</scope>
    <source>
        <tissue evidence="2">Leaf</tissue>
    </source>
</reference>
<dbReference type="InterPro" id="IPR037490">
    <property type="entry name" value="WAP"/>
</dbReference>
<organism evidence="2 3">
    <name type="scientific">Vanilla planifolia</name>
    <name type="common">Vanilla</name>
    <dbReference type="NCBI Taxonomy" id="51239"/>
    <lineage>
        <taxon>Eukaryota</taxon>
        <taxon>Viridiplantae</taxon>
        <taxon>Streptophyta</taxon>
        <taxon>Embryophyta</taxon>
        <taxon>Tracheophyta</taxon>
        <taxon>Spermatophyta</taxon>
        <taxon>Magnoliopsida</taxon>
        <taxon>Liliopsida</taxon>
        <taxon>Asparagales</taxon>
        <taxon>Orchidaceae</taxon>
        <taxon>Vanilloideae</taxon>
        <taxon>Vanilleae</taxon>
        <taxon>Vanilla</taxon>
    </lineage>
</organism>
<dbReference type="EMBL" id="JADCNM010000009">
    <property type="protein sequence ID" value="KAG0467821.1"/>
    <property type="molecule type" value="Genomic_DNA"/>
</dbReference>
<sequence length="230" mass="26592">MLQKQHFDLVNKELDMLRSDVNMQKIIISENNIQSDLIRNQLDETLKQIHLYETEIGNMNQKLIIASRSLEKSEREKTILHEIIKAKENELSYSSAYGNKQQIKQIEKIVSSLNILSEVSIDFESQLIQGINRIESRLTSFSSQCNSLKQEVILLQKKGLWYKRMFEIKTQTCKKAEAEVDLLGDEVDALVSLLGKVYVALDHYSPVLQHYPGVMDVLKLVRRELQDEAI</sequence>
<accession>A0A835QBP8</accession>
<proteinExistence type="predicted"/>
<keyword evidence="1" id="KW-0175">Coiled coil</keyword>
<name>A0A835QBP8_VANPL</name>
<comment type="caution">
    <text evidence="2">The sequence shown here is derived from an EMBL/GenBank/DDBJ whole genome shotgun (WGS) entry which is preliminary data.</text>
</comment>
<dbReference type="Proteomes" id="UP000639772">
    <property type="component" value="Chromosome 9"/>
</dbReference>
<dbReference type="OrthoDB" id="619142at2759"/>
<protein>
    <submittedName>
        <fullName evidence="2">Uncharacterized protein</fullName>
    </submittedName>
</protein>